<dbReference type="EMBL" id="JAMFTS010000005">
    <property type="protein sequence ID" value="KAJ4753557.1"/>
    <property type="molecule type" value="Genomic_DNA"/>
</dbReference>
<dbReference type="PROSITE" id="PS50004">
    <property type="entry name" value="C2"/>
    <property type="match status" value="1"/>
</dbReference>
<dbReference type="Proteomes" id="UP001140206">
    <property type="component" value="Chromosome 5"/>
</dbReference>
<organism evidence="2 3">
    <name type="scientific">Rhynchospora pubera</name>
    <dbReference type="NCBI Taxonomy" id="906938"/>
    <lineage>
        <taxon>Eukaryota</taxon>
        <taxon>Viridiplantae</taxon>
        <taxon>Streptophyta</taxon>
        <taxon>Embryophyta</taxon>
        <taxon>Tracheophyta</taxon>
        <taxon>Spermatophyta</taxon>
        <taxon>Magnoliopsida</taxon>
        <taxon>Liliopsida</taxon>
        <taxon>Poales</taxon>
        <taxon>Cyperaceae</taxon>
        <taxon>Cyperoideae</taxon>
        <taxon>Rhynchosporeae</taxon>
        <taxon>Rhynchospora</taxon>
    </lineage>
</organism>
<dbReference type="AlphaFoldDB" id="A0AAV8CH03"/>
<evidence type="ECO:0000313" key="3">
    <source>
        <dbReference type="Proteomes" id="UP001140206"/>
    </source>
</evidence>
<protein>
    <submittedName>
        <fullName evidence="2">Protein SRC2</fullName>
    </submittedName>
</protein>
<dbReference type="InterPro" id="IPR044750">
    <property type="entry name" value="C2_SRC2/BAP"/>
</dbReference>
<dbReference type="Gene3D" id="2.60.40.150">
    <property type="entry name" value="C2 domain"/>
    <property type="match status" value="1"/>
</dbReference>
<gene>
    <name evidence="2" type="ORF">LUZ62_087962</name>
</gene>
<feature type="domain" description="C2" evidence="1">
    <location>
        <begin position="1"/>
        <end position="108"/>
    </location>
</feature>
<dbReference type="SMART" id="SM00239">
    <property type="entry name" value="C2"/>
    <property type="match status" value="1"/>
</dbReference>
<reference evidence="2" key="1">
    <citation type="submission" date="2022-08" db="EMBL/GenBank/DDBJ databases">
        <authorList>
            <person name="Marques A."/>
        </authorList>
    </citation>
    <scope>NUCLEOTIDE SEQUENCE</scope>
    <source>
        <strain evidence="2">RhyPub2mFocal</strain>
        <tissue evidence="2">Leaves</tissue>
    </source>
</reference>
<dbReference type="InterPro" id="IPR035892">
    <property type="entry name" value="C2_domain_sf"/>
</dbReference>
<sequence>MEYRTLDLTLISARDLKNVNFISKLQAYAIMSIPGSLQFQQTPVDRHGNKNPKWNYTANFFIPADGNLVDGSLRILIRANRILGDKNIGEIYIPLKSLMPYDGCNGTRAAYFASYQIRKAGSRKPRGVINISYMLREQLPSLPMSQTQEPVKLREQLATPPDVPAATACQNLSTTKADICTAVYAAPVGGFGRPPPVCVYGYPQQQPMQQIMPNQNNFGMGLEVGLLGGALGGLLIGDMISDAAAYDAGYDAGAYDAEYDAGAYDAGYDAGAYDAEYDAGAYDAGYDAGAYDAGYDAGFDDASGSDF</sequence>
<dbReference type="SUPFAM" id="SSF49562">
    <property type="entry name" value="C2 domain (Calcium/lipid-binding domain, CaLB)"/>
    <property type="match status" value="1"/>
</dbReference>
<dbReference type="InterPro" id="IPR000008">
    <property type="entry name" value="C2_dom"/>
</dbReference>
<evidence type="ECO:0000259" key="1">
    <source>
        <dbReference type="PROSITE" id="PS50004"/>
    </source>
</evidence>
<dbReference type="Pfam" id="PF00168">
    <property type="entry name" value="C2"/>
    <property type="match status" value="1"/>
</dbReference>
<keyword evidence="3" id="KW-1185">Reference proteome</keyword>
<dbReference type="GO" id="GO:0006952">
    <property type="term" value="P:defense response"/>
    <property type="evidence" value="ECO:0007669"/>
    <property type="project" value="InterPro"/>
</dbReference>
<name>A0AAV8CH03_9POAL</name>
<dbReference type="PANTHER" id="PTHR32246">
    <property type="entry name" value="INGRESSION PROTEIN FIC1"/>
    <property type="match status" value="1"/>
</dbReference>
<accession>A0AAV8CH03</accession>
<dbReference type="CDD" id="cd04051">
    <property type="entry name" value="C2_SRC2_like"/>
    <property type="match status" value="1"/>
</dbReference>
<dbReference type="PANTHER" id="PTHR32246:SF173">
    <property type="entry name" value="C2 DOMAIN-CONTAINING PROTEIN"/>
    <property type="match status" value="1"/>
</dbReference>
<comment type="caution">
    <text evidence="2">The sequence shown here is derived from an EMBL/GenBank/DDBJ whole genome shotgun (WGS) entry which is preliminary data.</text>
</comment>
<evidence type="ECO:0000313" key="2">
    <source>
        <dbReference type="EMBL" id="KAJ4753557.1"/>
    </source>
</evidence>
<proteinExistence type="predicted"/>